<dbReference type="AlphaFoldDB" id="A0AAW0IL04"/>
<dbReference type="Proteomes" id="UP001488838">
    <property type="component" value="Unassembled WGS sequence"/>
</dbReference>
<accession>A0AAW0IL04</accession>
<evidence type="ECO:0000313" key="1">
    <source>
        <dbReference type="EMBL" id="KAK7814979.1"/>
    </source>
</evidence>
<organism evidence="1 2">
    <name type="scientific">Myodes glareolus</name>
    <name type="common">Bank vole</name>
    <name type="synonym">Clethrionomys glareolus</name>
    <dbReference type="NCBI Taxonomy" id="447135"/>
    <lineage>
        <taxon>Eukaryota</taxon>
        <taxon>Metazoa</taxon>
        <taxon>Chordata</taxon>
        <taxon>Craniata</taxon>
        <taxon>Vertebrata</taxon>
        <taxon>Euteleostomi</taxon>
        <taxon>Mammalia</taxon>
        <taxon>Eutheria</taxon>
        <taxon>Euarchontoglires</taxon>
        <taxon>Glires</taxon>
        <taxon>Rodentia</taxon>
        <taxon>Myomorpha</taxon>
        <taxon>Muroidea</taxon>
        <taxon>Cricetidae</taxon>
        <taxon>Arvicolinae</taxon>
        <taxon>Myodes</taxon>
    </lineage>
</organism>
<sequence length="84" mass="9437">MKTSGRDQAPRLVLEHLARESILTREERAKQASPELTSTCYELPLSLQFRDLLYNTALWLADSNANLGLKMPPKGHVLQDAAVF</sequence>
<name>A0AAW0IL04_MYOGA</name>
<gene>
    <name evidence="1" type="ORF">U0070_024322</name>
</gene>
<reference evidence="1 2" key="1">
    <citation type="journal article" date="2023" name="bioRxiv">
        <title>Conserved and derived expression patterns and positive selection on dental genes reveal complex evolutionary context of ever-growing rodent molars.</title>
        <authorList>
            <person name="Calamari Z.T."/>
            <person name="Song A."/>
            <person name="Cohen E."/>
            <person name="Akter M."/>
            <person name="Roy R.D."/>
            <person name="Hallikas O."/>
            <person name="Christensen M.M."/>
            <person name="Li P."/>
            <person name="Marangoni P."/>
            <person name="Jernvall J."/>
            <person name="Klein O.D."/>
        </authorList>
    </citation>
    <scope>NUCLEOTIDE SEQUENCE [LARGE SCALE GENOMIC DNA]</scope>
    <source>
        <strain evidence="1">V071</strain>
    </source>
</reference>
<protein>
    <submittedName>
        <fullName evidence="1">Uncharacterized protein</fullName>
    </submittedName>
</protein>
<evidence type="ECO:0000313" key="2">
    <source>
        <dbReference type="Proteomes" id="UP001488838"/>
    </source>
</evidence>
<comment type="caution">
    <text evidence="1">The sequence shown here is derived from an EMBL/GenBank/DDBJ whole genome shotgun (WGS) entry which is preliminary data.</text>
</comment>
<keyword evidence="2" id="KW-1185">Reference proteome</keyword>
<dbReference type="EMBL" id="JBBHLL010000117">
    <property type="protein sequence ID" value="KAK7814979.1"/>
    <property type="molecule type" value="Genomic_DNA"/>
</dbReference>
<proteinExistence type="predicted"/>